<name>A0A1G1ZR09_9BACT</name>
<dbReference type="PANTHER" id="PTHR30510:SF2">
    <property type="entry name" value="UPF0229 PROTEIN YEAH"/>
    <property type="match status" value="1"/>
</dbReference>
<dbReference type="Proteomes" id="UP000177690">
    <property type="component" value="Unassembled WGS sequence"/>
</dbReference>
<reference evidence="2 3" key="1">
    <citation type="journal article" date="2016" name="Nat. Commun.">
        <title>Thousands of microbial genomes shed light on interconnected biogeochemical processes in an aquifer system.</title>
        <authorList>
            <person name="Anantharaman K."/>
            <person name="Brown C.T."/>
            <person name="Hug L.A."/>
            <person name="Sharon I."/>
            <person name="Castelle C.J."/>
            <person name="Probst A.J."/>
            <person name="Thomas B.C."/>
            <person name="Singh A."/>
            <person name="Wilkins M.J."/>
            <person name="Karaoz U."/>
            <person name="Brodie E.L."/>
            <person name="Williams K.H."/>
            <person name="Hubbard S.S."/>
            <person name="Banfield J.F."/>
        </authorList>
    </citation>
    <scope>NUCLEOTIDE SEQUENCE [LARGE SCALE GENOMIC DNA]</scope>
</reference>
<evidence type="ECO:0008006" key="4">
    <source>
        <dbReference type="Google" id="ProtNLM"/>
    </source>
</evidence>
<evidence type="ECO:0000313" key="3">
    <source>
        <dbReference type="Proteomes" id="UP000177690"/>
    </source>
</evidence>
<sequence length="442" mass="50324">MPIRIVESVEERGQKDARRHREKQREAIKKHLPEIISEQSIITGNRGKKIKIVIRSLDIPHFRRKTKDDQDAIGIGQGKGAPGDVIGSRKIPGQGKGPQAGKEAGSEYIETEVDLEELIDLMFEDAGLPKLDPKSVREIMVRLGFKISGRSKAGPWPLIAPGPTAKEGYKRFWNFLAALEKETKLDQLICFSALKQANGLIKDALDLLKDPNFKPQFDKVVPFPIIYHEDLRFLKIKDKERPESRAVVIAMMDVSGSMDEEKKYFARLMLFWLVEFLRRIYLRVEIRFIVHHAEASLVDEHTFFHTQESGGTVSSTAYQLARELVEQEYPTSSWNAYLFHFSDGEDFNPQDAVAEIIKCFQRGINMFGYGQINPEGQELFSSKNTLMQAFARAFPVENVERGGLRMIVGRGNVPFLGVQITKKKHLLPALEQFLIKERWSNG</sequence>
<protein>
    <recommendedName>
        <fullName evidence="4">Sporulation protein YhbH</fullName>
    </recommendedName>
</protein>
<dbReference type="CDD" id="cd00198">
    <property type="entry name" value="vWFA"/>
    <property type="match status" value="1"/>
</dbReference>
<organism evidence="2 3">
    <name type="scientific">Candidatus Harrisonbacteria bacterium RIFCSPLOWO2_02_FULL_41_13b</name>
    <dbReference type="NCBI Taxonomy" id="1798409"/>
    <lineage>
        <taxon>Bacteria</taxon>
        <taxon>Candidatus Harrisoniibacteriota</taxon>
    </lineage>
</organism>
<evidence type="ECO:0000313" key="2">
    <source>
        <dbReference type="EMBL" id="OGY66885.1"/>
    </source>
</evidence>
<dbReference type="PANTHER" id="PTHR30510">
    <property type="entry name" value="UPF0229 PROTEIN YEAH"/>
    <property type="match status" value="1"/>
</dbReference>
<feature type="compositionally biased region" description="Basic and acidic residues" evidence="1">
    <location>
        <begin position="7"/>
        <end position="16"/>
    </location>
</feature>
<gene>
    <name evidence="2" type="ORF">A3I24_04325</name>
</gene>
<dbReference type="STRING" id="1798409.A3I24_04325"/>
<proteinExistence type="predicted"/>
<dbReference type="Pfam" id="PF04285">
    <property type="entry name" value="DUF444"/>
    <property type="match status" value="1"/>
</dbReference>
<evidence type="ECO:0000256" key="1">
    <source>
        <dbReference type="SAM" id="MobiDB-lite"/>
    </source>
</evidence>
<feature type="region of interest" description="Disordered" evidence="1">
    <location>
        <begin position="68"/>
        <end position="106"/>
    </location>
</feature>
<comment type="caution">
    <text evidence="2">The sequence shown here is derived from an EMBL/GenBank/DDBJ whole genome shotgun (WGS) entry which is preliminary data.</text>
</comment>
<dbReference type="SUPFAM" id="SSF53300">
    <property type="entry name" value="vWA-like"/>
    <property type="match status" value="1"/>
</dbReference>
<feature type="region of interest" description="Disordered" evidence="1">
    <location>
        <begin position="1"/>
        <end position="21"/>
    </location>
</feature>
<dbReference type="EMBL" id="MHJL01000033">
    <property type="protein sequence ID" value="OGY66885.1"/>
    <property type="molecule type" value="Genomic_DNA"/>
</dbReference>
<dbReference type="InterPro" id="IPR006698">
    <property type="entry name" value="UPF0229"/>
</dbReference>
<dbReference type="InterPro" id="IPR036465">
    <property type="entry name" value="vWFA_dom_sf"/>
</dbReference>
<accession>A0A1G1ZR09</accession>
<dbReference type="AlphaFoldDB" id="A0A1G1ZR09"/>